<dbReference type="AlphaFoldDB" id="A0A502GI23"/>
<comment type="caution">
    <text evidence="1">The sequence shown here is derived from an EMBL/GenBank/DDBJ whole genome shotgun (WGS) entry which is preliminary data.</text>
</comment>
<accession>A0A502GI23</accession>
<name>A0A502GI23_9GAMM</name>
<dbReference type="Proteomes" id="UP000317663">
    <property type="component" value="Unassembled WGS sequence"/>
</dbReference>
<reference evidence="1 2" key="1">
    <citation type="journal article" date="2019" name="Environ. Microbiol.">
        <title>Species interactions and distinct microbial communities in high Arctic permafrost affected cryosols are associated with the CH4 and CO2 gas fluxes.</title>
        <authorList>
            <person name="Altshuler I."/>
            <person name="Hamel J."/>
            <person name="Turney S."/>
            <person name="Magnuson E."/>
            <person name="Levesque R."/>
            <person name="Greer C."/>
            <person name="Whyte L.G."/>
        </authorList>
    </citation>
    <scope>NUCLEOTIDE SEQUENCE [LARGE SCALE GENOMIC DNA]</scope>
    <source>
        <strain evidence="1 2">E4</strain>
    </source>
</reference>
<evidence type="ECO:0000313" key="1">
    <source>
        <dbReference type="EMBL" id="TPG61514.1"/>
    </source>
</evidence>
<proteinExistence type="predicted"/>
<organism evidence="1 2">
    <name type="scientific">Ewingella americana</name>
    <dbReference type="NCBI Taxonomy" id="41202"/>
    <lineage>
        <taxon>Bacteria</taxon>
        <taxon>Pseudomonadati</taxon>
        <taxon>Pseudomonadota</taxon>
        <taxon>Gammaproteobacteria</taxon>
        <taxon>Enterobacterales</taxon>
        <taxon>Yersiniaceae</taxon>
        <taxon>Ewingella</taxon>
    </lineage>
</organism>
<gene>
    <name evidence="1" type="ORF">EAH77_12800</name>
</gene>
<dbReference type="EMBL" id="RCZD01000006">
    <property type="protein sequence ID" value="TPG61514.1"/>
    <property type="molecule type" value="Genomic_DNA"/>
</dbReference>
<keyword evidence="2" id="KW-1185">Reference proteome</keyword>
<dbReference type="OrthoDB" id="6506162at2"/>
<evidence type="ECO:0008006" key="3">
    <source>
        <dbReference type="Google" id="ProtNLM"/>
    </source>
</evidence>
<sequence length="69" mass="7722">MRDFFFEAIALQRIELVTRLVSLGKCEAGDRELVVDWVAELSADLVRKLDEFEKQNPQKGGKGSGGLLQ</sequence>
<protein>
    <recommendedName>
        <fullName evidence="3">Levan regulatory protein</fullName>
    </recommendedName>
</protein>
<evidence type="ECO:0000313" key="2">
    <source>
        <dbReference type="Proteomes" id="UP000317663"/>
    </source>
</evidence>